<gene>
    <name evidence="2" type="ORF">CPELLU_LOCUS19321</name>
</gene>
<protein>
    <submittedName>
        <fullName evidence="2">22183_t:CDS:1</fullName>
    </submittedName>
</protein>
<feature type="region of interest" description="Disordered" evidence="1">
    <location>
        <begin position="1"/>
        <end position="24"/>
    </location>
</feature>
<reference evidence="2" key="1">
    <citation type="submission" date="2021-06" db="EMBL/GenBank/DDBJ databases">
        <authorList>
            <person name="Kallberg Y."/>
            <person name="Tangrot J."/>
            <person name="Rosling A."/>
        </authorList>
    </citation>
    <scope>NUCLEOTIDE SEQUENCE</scope>
    <source>
        <strain evidence="2">FL966</strain>
    </source>
</reference>
<sequence length="160" mass="18248">FTSTKYDNPVNSDNNDEHYNLTNSDHNTVPDMHNNLINDTHNNLIIEESSILPNNPNNISNLPNLKKIKLVPITKHSERTIKSLVAVLEPFAEATDLLGDSKYTTISFIYSAINAITNNLILTDDLELWEVNYKDDKNIFDDTNLNENQTDNTEFINLQN</sequence>
<proteinExistence type="predicted"/>
<comment type="caution">
    <text evidence="2">The sequence shown here is derived from an EMBL/GenBank/DDBJ whole genome shotgun (WGS) entry which is preliminary data.</text>
</comment>
<keyword evidence="3" id="KW-1185">Reference proteome</keyword>
<evidence type="ECO:0000256" key="1">
    <source>
        <dbReference type="SAM" id="MobiDB-lite"/>
    </source>
</evidence>
<feature type="compositionally biased region" description="Polar residues" evidence="1">
    <location>
        <begin position="1"/>
        <end position="13"/>
    </location>
</feature>
<evidence type="ECO:0000313" key="2">
    <source>
        <dbReference type="EMBL" id="CAG8817227.1"/>
    </source>
</evidence>
<name>A0A9N9K9C4_9GLOM</name>
<dbReference type="EMBL" id="CAJVQA010045234">
    <property type="protein sequence ID" value="CAG8817227.1"/>
    <property type="molecule type" value="Genomic_DNA"/>
</dbReference>
<dbReference type="OrthoDB" id="2408661at2759"/>
<organism evidence="2 3">
    <name type="scientific">Cetraspora pellucida</name>
    <dbReference type="NCBI Taxonomy" id="1433469"/>
    <lineage>
        <taxon>Eukaryota</taxon>
        <taxon>Fungi</taxon>
        <taxon>Fungi incertae sedis</taxon>
        <taxon>Mucoromycota</taxon>
        <taxon>Glomeromycotina</taxon>
        <taxon>Glomeromycetes</taxon>
        <taxon>Diversisporales</taxon>
        <taxon>Gigasporaceae</taxon>
        <taxon>Cetraspora</taxon>
    </lineage>
</organism>
<dbReference type="Proteomes" id="UP000789759">
    <property type="component" value="Unassembled WGS sequence"/>
</dbReference>
<evidence type="ECO:0000313" key="3">
    <source>
        <dbReference type="Proteomes" id="UP000789759"/>
    </source>
</evidence>
<dbReference type="AlphaFoldDB" id="A0A9N9K9C4"/>
<feature type="non-terminal residue" evidence="2">
    <location>
        <position position="160"/>
    </location>
</feature>
<accession>A0A9N9K9C4</accession>